<proteinExistence type="inferred from homology"/>
<dbReference type="Proteomes" id="UP000595095">
    <property type="component" value="Chromosome"/>
</dbReference>
<protein>
    <recommendedName>
        <fullName evidence="6">Glutamate dehydrogenase</fullName>
    </recommendedName>
</protein>
<evidence type="ECO:0000256" key="2">
    <source>
        <dbReference type="ARBA" id="ARBA00006382"/>
    </source>
</evidence>
<dbReference type="Gene3D" id="3.40.50.10860">
    <property type="entry name" value="Leucine Dehydrogenase, chain A, domain 1"/>
    <property type="match status" value="1"/>
</dbReference>
<gene>
    <name evidence="12" type="primary">gdhA</name>
    <name evidence="12" type="ORF">IT774_08860</name>
</gene>
<evidence type="ECO:0000256" key="5">
    <source>
        <dbReference type="ARBA" id="ARBA00048584"/>
    </source>
</evidence>
<comment type="subunit">
    <text evidence="3">Homohexamer.</text>
</comment>
<dbReference type="RefSeq" id="WP_195809478.1">
    <property type="nucleotide sequence ID" value="NZ_CP064795.1"/>
</dbReference>
<feature type="binding site" evidence="8">
    <location>
        <position position="380"/>
    </location>
    <ligand>
        <name>substrate</name>
    </ligand>
</feature>
<dbReference type="GO" id="GO:0004354">
    <property type="term" value="F:glutamate dehydrogenase (NADP+) activity"/>
    <property type="evidence" value="ECO:0007669"/>
    <property type="project" value="UniProtKB-EC"/>
</dbReference>
<comment type="similarity">
    <text evidence="2 6 10">Belongs to the Glu/Leu/Phe/Val dehydrogenases family.</text>
</comment>
<dbReference type="GO" id="GO:0005829">
    <property type="term" value="C:cytosol"/>
    <property type="evidence" value="ECO:0007669"/>
    <property type="project" value="TreeGrafter"/>
</dbReference>
<dbReference type="InterPro" id="IPR006095">
    <property type="entry name" value="Glu/Leu/Phe/Val/Trp_DH"/>
</dbReference>
<dbReference type="FunFam" id="3.40.50.10860:FF:000002">
    <property type="entry name" value="Glutamate dehydrogenase"/>
    <property type="match status" value="1"/>
</dbReference>
<dbReference type="NCBIfam" id="NF006929">
    <property type="entry name" value="PRK09414.1"/>
    <property type="match status" value="1"/>
</dbReference>
<evidence type="ECO:0000256" key="6">
    <source>
        <dbReference type="PIRNR" id="PIRNR000185"/>
    </source>
</evidence>
<feature type="binding site" evidence="8">
    <location>
        <position position="242"/>
    </location>
    <ligand>
        <name>NAD(+)</name>
        <dbReference type="ChEBI" id="CHEBI:57540"/>
    </ligand>
</feature>
<dbReference type="SUPFAM" id="SSF53223">
    <property type="entry name" value="Aminoacid dehydrogenase-like, N-terminal domain"/>
    <property type="match status" value="1"/>
</dbReference>
<evidence type="ECO:0000256" key="3">
    <source>
        <dbReference type="ARBA" id="ARBA00011643"/>
    </source>
</evidence>
<dbReference type="PIRSF" id="PIRSF000185">
    <property type="entry name" value="Glu_DH"/>
    <property type="match status" value="1"/>
</dbReference>
<dbReference type="FunFam" id="3.40.50.720:FF:000030">
    <property type="entry name" value="Glutamate dehydrogenase"/>
    <property type="match status" value="1"/>
</dbReference>
<dbReference type="SMART" id="SM00839">
    <property type="entry name" value="ELFV_dehydrog"/>
    <property type="match status" value="1"/>
</dbReference>
<dbReference type="InterPro" id="IPR036291">
    <property type="entry name" value="NAD(P)-bd_dom_sf"/>
</dbReference>
<organism evidence="12 13">
    <name type="scientific">Salinimonas marina</name>
    <dbReference type="NCBI Taxonomy" id="2785918"/>
    <lineage>
        <taxon>Bacteria</taxon>
        <taxon>Pseudomonadati</taxon>
        <taxon>Pseudomonadota</taxon>
        <taxon>Gammaproteobacteria</taxon>
        <taxon>Alteromonadales</taxon>
        <taxon>Alteromonadaceae</taxon>
        <taxon>Alteromonas/Salinimonas group</taxon>
        <taxon>Salinimonas</taxon>
    </lineage>
</organism>
<evidence type="ECO:0000256" key="10">
    <source>
        <dbReference type="RuleBase" id="RU004417"/>
    </source>
</evidence>
<feature type="binding site" evidence="8">
    <location>
        <position position="167"/>
    </location>
    <ligand>
        <name>substrate</name>
    </ligand>
</feature>
<evidence type="ECO:0000313" key="13">
    <source>
        <dbReference type="Proteomes" id="UP000595095"/>
    </source>
</evidence>
<feature type="binding site" evidence="8">
    <location>
        <position position="92"/>
    </location>
    <ligand>
        <name>substrate</name>
    </ligand>
</feature>
<reference evidence="12 13" key="1">
    <citation type="submission" date="2020-11" db="EMBL/GenBank/DDBJ databases">
        <title>Complete genome sequence for Salinimonas sp. strain G2-b.</title>
        <authorList>
            <person name="Park S.-J."/>
        </authorList>
    </citation>
    <scope>NUCLEOTIDE SEQUENCE [LARGE SCALE GENOMIC DNA]</scope>
    <source>
        <strain evidence="12 13">G2-b</strain>
    </source>
</reference>
<keyword evidence="13" id="KW-1185">Reference proteome</keyword>
<evidence type="ECO:0000256" key="9">
    <source>
        <dbReference type="PIRSR" id="PIRSR000185-3"/>
    </source>
</evidence>
<dbReference type="Pfam" id="PF02812">
    <property type="entry name" value="ELFV_dehydrog_N"/>
    <property type="match status" value="1"/>
</dbReference>
<evidence type="ECO:0000313" key="12">
    <source>
        <dbReference type="EMBL" id="QPG04382.1"/>
    </source>
</evidence>
<evidence type="ECO:0000259" key="11">
    <source>
        <dbReference type="SMART" id="SM00839"/>
    </source>
</evidence>
<dbReference type="Gene3D" id="3.40.50.720">
    <property type="entry name" value="NAD(P)-binding Rossmann-like Domain"/>
    <property type="match status" value="1"/>
</dbReference>
<keyword evidence="8" id="KW-0520">NAD</keyword>
<feature type="binding site" evidence="8">
    <location>
        <position position="211"/>
    </location>
    <ligand>
        <name>NAD(+)</name>
        <dbReference type="ChEBI" id="CHEBI:57540"/>
    </ligand>
</feature>
<keyword evidence="8" id="KW-0547">Nucleotide-binding</keyword>
<dbReference type="InterPro" id="IPR050724">
    <property type="entry name" value="Glu_Leu_Phe_Val_DH"/>
</dbReference>
<dbReference type="PANTHER" id="PTHR43571">
    <property type="entry name" value="NADP-SPECIFIC GLUTAMATE DEHYDROGENASE 1-RELATED"/>
    <property type="match status" value="1"/>
</dbReference>
<feature type="binding site" evidence="8">
    <location>
        <position position="113"/>
    </location>
    <ligand>
        <name>substrate</name>
    </ligand>
</feature>
<dbReference type="PRINTS" id="PR00082">
    <property type="entry name" value="GLFDHDRGNASE"/>
</dbReference>
<evidence type="ECO:0000256" key="8">
    <source>
        <dbReference type="PIRSR" id="PIRSR000185-2"/>
    </source>
</evidence>
<dbReference type="PANTHER" id="PTHR43571:SF1">
    <property type="entry name" value="NADP-SPECIFIC GLUTAMATE DEHYDROGENASE 1-RELATED"/>
    <property type="match status" value="1"/>
</dbReference>
<dbReference type="EMBL" id="CP064795">
    <property type="protein sequence ID" value="QPG04382.1"/>
    <property type="molecule type" value="Genomic_DNA"/>
</dbReference>
<dbReference type="Gene3D" id="1.10.285.10">
    <property type="entry name" value="Glutamate Dehydrogenase, chain A, domain 3"/>
    <property type="match status" value="2"/>
</dbReference>
<dbReference type="SUPFAM" id="SSF51735">
    <property type="entry name" value="NAD(P)-binding Rossmann-fold domains"/>
    <property type="match status" value="1"/>
</dbReference>
<dbReference type="InterPro" id="IPR046346">
    <property type="entry name" value="Aminoacid_DH-like_N_sf"/>
</dbReference>
<accession>A0A7S9DV18</accession>
<dbReference type="KEGG" id="smaa:IT774_08860"/>
<dbReference type="InterPro" id="IPR006096">
    <property type="entry name" value="Glu/Leu/Phe/Val/Trp_DH_C"/>
</dbReference>
<comment type="catalytic activity">
    <reaction evidence="5">
        <text>L-glutamate + NADP(+) + H2O = 2-oxoglutarate + NH4(+) + NADPH + H(+)</text>
        <dbReference type="Rhea" id="RHEA:11612"/>
        <dbReference type="ChEBI" id="CHEBI:15377"/>
        <dbReference type="ChEBI" id="CHEBI:15378"/>
        <dbReference type="ChEBI" id="CHEBI:16810"/>
        <dbReference type="ChEBI" id="CHEBI:28938"/>
        <dbReference type="ChEBI" id="CHEBI:29985"/>
        <dbReference type="ChEBI" id="CHEBI:57783"/>
        <dbReference type="ChEBI" id="CHEBI:58349"/>
        <dbReference type="EC" id="1.4.1.4"/>
    </reaction>
</comment>
<dbReference type="GO" id="GO:0000166">
    <property type="term" value="F:nucleotide binding"/>
    <property type="evidence" value="ECO:0007669"/>
    <property type="project" value="UniProtKB-KW"/>
</dbReference>
<evidence type="ECO:0000256" key="7">
    <source>
        <dbReference type="PIRSR" id="PIRSR000185-1"/>
    </source>
</evidence>
<feature type="binding site" evidence="8">
    <location>
        <position position="116"/>
    </location>
    <ligand>
        <name>substrate</name>
    </ligand>
</feature>
<feature type="site" description="Important for catalysis" evidence="9">
    <location>
        <position position="168"/>
    </location>
</feature>
<name>A0A7S9DV18_9ALTE</name>
<dbReference type="AlphaFoldDB" id="A0A7S9DV18"/>
<dbReference type="Pfam" id="PF00208">
    <property type="entry name" value="ELFV_dehydrog"/>
    <property type="match status" value="1"/>
</dbReference>
<dbReference type="InterPro" id="IPR006097">
    <property type="entry name" value="Glu/Leu/Phe/Val/Trp_DH_dimer"/>
</dbReference>
<dbReference type="GO" id="GO:0006537">
    <property type="term" value="P:glutamate biosynthetic process"/>
    <property type="evidence" value="ECO:0007669"/>
    <property type="project" value="TreeGrafter"/>
</dbReference>
<keyword evidence="4 6" id="KW-0560">Oxidoreductase</keyword>
<evidence type="ECO:0000256" key="4">
    <source>
        <dbReference type="ARBA" id="ARBA00023002"/>
    </source>
</evidence>
<comment type="function">
    <text evidence="1">Catalyzes the reversible oxidative deamination of glutamate to alpha-ketoglutarate and ammonia.</text>
</comment>
<feature type="domain" description="Glutamate/phenylalanine/leucine/valine/L-tryptophan dehydrogenase C-terminal" evidence="11">
    <location>
        <begin position="204"/>
        <end position="445"/>
    </location>
</feature>
<sequence>MPKEINFDEFDQWISARNSEQEEYLQATREIARDVIDVYNENQDYQQYDVLRRLSLPERIIHFSVTWLNDNNDVEINQGWRVQHSGLIGPYKGGLRFHPTVNESILKFLAFEQSFKNALTGMPIGGAKGGADFDPRNRSEAEIMRFCQAFMTELQHHIGPNTDVPAGDINVGAREIGFLYGQYRRIHNRFSGTLTGKGLSFGGSHVRTEATGFGLIYMLRAVLEHHNHKIDGLTVGVSGAGNVAMHAALRAIQLGAKVVSLSNSRGCLQYSKGFSENDIRWAIDHKPENKNVLTALQEKIGGDWHADKKPWHLKMDIALPCGTQNELDEEDAQALTNNGVKYVLEGANMPCTDAAREHFEDQEILFVPGKAANAGGVAISGLEMSQNANFQRDSYNEIDDTLQDIMQSIHAKMVENGTRDGKVNYARGANIAGFRRLADAMVAQGI</sequence>
<dbReference type="InterPro" id="IPR014362">
    <property type="entry name" value="Glu_DH"/>
</dbReference>
<feature type="active site" description="Proton donor" evidence="7">
    <location>
        <position position="128"/>
    </location>
</feature>
<evidence type="ECO:0000256" key="1">
    <source>
        <dbReference type="ARBA" id="ARBA00003868"/>
    </source>
</evidence>